<evidence type="ECO:0000256" key="1">
    <source>
        <dbReference type="ARBA" id="ARBA00001933"/>
    </source>
</evidence>
<name>W3XLN6_PESFW</name>
<protein>
    <recommendedName>
        <fullName evidence="6">Acetylornithine aminotransferase</fullName>
    </recommendedName>
</protein>
<evidence type="ECO:0000256" key="2">
    <source>
        <dbReference type="ARBA" id="ARBA00022898"/>
    </source>
</evidence>
<evidence type="ECO:0008006" key="6">
    <source>
        <dbReference type="Google" id="ProtNLM"/>
    </source>
</evidence>
<dbReference type="OMA" id="NFGMVEP"/>
<dbReference type="STRING" id="1229662.W3XLN6"/>
<accession>W3XLN6</accession>
<dbReference type="eggNOG" id="KOG1401">
    <property type="taxonomic scope" value="Eukaryota"/>
</dbReference>
<comment type="cofactor">
    <cofactor evidence="1">
        <name>pyridoxal 5'-phosphate</name>
        <dbReference type="ChEBI" id="CHEBI:597326"/>
    </cofactor>
</comment>
<dbReference type="SUPFAM" id="SSF53383">
    <property type="entry name" value="PLP-dependent transferases"/>
    <property type="match status" value="1"/>
</dbReference>
<dbReference type="PANTHER" id="PTHR43713:SF3">
    <property type="entry name" value="GLUTAMATE-1-SEMIALDEHYDE 2,1-AMINOMUTASE 1, CHLOROPLASTIC-RELATED"/>
    <property type="match status" value="1"/>
</dbReference>
<evidence type="ECO:0000313" key="5">
    <source>
        <dbReference type="Proteomes" id="UP000030651"/>
    </source>
</evidence>
<dbReference type="InterPro" id="IPR015421">
    <property type="entry name" value="PyrdxlP-dep_Trfase_major"/>
</dbReference>
<organism evidence="4 5">
    <name type="scientific">Pestalotiopsis fici (strain W106-1 / CGMCC3.15140)</name>
    <dbReference type="NCBI Taxonomy" id="1229662"/>
    <lineage>
        <taxon>Eukaryota</taxon>
        <taxon>Fungi</taxon>
        <taxon>Dikarya</taxon>
        <taxon>Ascomycota</taxon>
        <taxon>Pezizomycotina</taxon>
        <taxon>Sordariomycetes</taxon>
        <taxon>Xylariomycetidae</taxon>
        <taxon>Amphisphaeriales</taxon>
        <taxon>Sporocadaceae</taxon>
        <taxon>Pestalotiopsis</taxon>
    </lineage>
</organism>
<dbReference type="GeneID" id="19265731"/>
<evidence type="ECO:0000256" key="3">
    <source>
        <dbReference type="RuleBase" id="RU003560"/>
    </source>
</evidence>
<dbReference type="InterPro" id="IPR015422">
    <property type="entry name" value="PyrdxlP-dep_Trfase_small"/>
</dbReference>
<dbReference type="PANTHER" id="PTHR43713">
    <property type="entry name" value="GLUTAMATE-1-SEMIALDEHYDE 2,1-AMINOMUTASE"/>
    <property type="match status" value="1"/>
</dbReference>
<dbReference type="GO" id="GO:0030170">
    <property type="term" value="F:pyridoxal phosphate binding"/>
    <property type="evidence" value="ECO:0007669"/>
    <property type="project" value="InterPro"/>
</dbReference>
<dbReference type="HOGENOM" id="CLU_016922_1_2_1"/>
<dbReference type="KEGG" id="pfy:PFICI_00718"/>
<evidence type="ECO:0000313" key="4">
    <source>
        <dbReference type="EMBL" id="ETS86890.1"/>
    </source>
</evidence>
<sequence>MSSKITIISDLDQLKVDLHADKHPSKTIIENNALSESVWRVDNDQSSAEITSKDGSVKYLVRGELVVKDQVSSSSQTAKAPCVILIPKGSQVSTTQSEDCKIIHINSSAADQLLSRYGDYEKRLEELIDRFIAANPTSEANAKRATSALPGGNTRTVLHSSPFPLIIKSGQGCSVTSAEGVDYVDLISEYSACMFGHSHPAILDAIQRAASIGINLSGVTEYEVQFAELVKKRFPSMELMRFCNSGTEANTMALAAALHYTKKRKVLVFLGGYHGGTLAFAKEHDPVRLPHEFVIGTYNDVEGTRKLMDSSIGAILVEPMKSAGGMIPGTREFLSYLREAATACGAVLIFDEVVTSRLHYHGLQGYHDITPDMTTLGKYIGGGFAFGAFGGRQEIMATFDPASPSAISHSGTYNNNIFTMIAGIAGCHILGTEEISRTNELGDLLRDGINEAVTSRGSKAIWATGHGSAIGLHFESEIVKDCFYFELLERKIMIGRRGFTSLNIMHKKEHMEQVLEVIVSLLDRYDTYSTSK</sequence>
<keyword evidence="5" id="KW-1185">Reference proteome</keyword>
<dbReference type="Proteomes" id="UP000030651">
    <property type="component" value="Unassembled WGS sequence"/>
</dbReference>
<dbReference type="AlphaFoldDB" id="W3XLN6"/>
<keyword evidence="2 3" id="KW-0663">Pyridoxal phosphate</keyword>
<dbReference type="Pfam" id="PF00202">
    <property type="entry name" value="Aminotran_3"/>
    <property type="match status" value="1"/>
</dbReference>
<dbReference type="GO" id="GO:0008483">
    <property type="term" value="F:transaminase activity"/>
    <property type="evidence" value="ECO:0007669"/>
    <property type="project" value="InterPro"/>
</dbReference>
<proteinExistence type="inferred from homology"/>
<dbReference type="InterPro" id="IPR005814">
    <property type="entry name" value="Aminotrans_3"/>
</dbReference>
<dbReference type="OrthoDB" id="425114at2759"/>
<dbReference type="EMBL" id="KI912109">
    <property type="protein sequence ID" value="ETS86890.1"/>
    <property type="molecule type" value="Genomic_DNA"/>
</dbReference>
<dbReference type="Gene3D" id="3.40.640.10">
    <property type="entry name" value="Type I PLP-dependent aspartate aminotransferase-like (Major domain)"/>
    <property type="match status" value="1"/>
</dbReference>
<dbReference type="InterPro" id="IPR015424">
    <property type="entry name" value="PyrdxlP-dep_Trfase"/>
</dbReference>
<dbReference type="RefSeq" id="XP_007827490.1">
    <property type="nucleotide sequence ID" value="XM_007829299.1"/>
</dbReference>
<gene>
    <name evidence="4" type="ORF">PFICI_00718</name>
</gene>
<dbReference type="Gene3D" id="3.90.1150.10">
    <property type="entry name" value="Aspartate Aminotransferase, domain 1"/>
    <property type="match status" value="1"/>
</dbReference>
<dbReference type="InParanoid" id="W3XLN6"/>
<comment type="similarity">
    <text evidence="3">Belongs to the class-III pyridoxal-phosphate-dependent aminotransferase family.</text>
</comment>
<reference evidence="5" key="1">
    <citation type="journal article" date="2015" name="BMC Genomics">
        <title>Genomic and transcriptomic analysis of the endophytic fungus Pestalotiopsis fici reveals its lifestyle and high potential for synthesis of natural products.</title>
        <authorList>
            <person name="Wang X."/>
            <person name="Zhang X."/>
            <person name="Liu L."/>
            <person name="Xiang M."/>
            <person name="Wang W."/>
            <person name="Sun X."/>
            <person name="Che Y."/>
            <person name="Guo L."/>
            <person name="Liu G."/>
            <person name="Guo L."/>
            <person name="Wang C."/>
            <person name="Yin W.B."/>
            <person name="Stadler M."/>
            <person name="Zhang X."/>
            <person name="Liu X."/>
        </authorList>
    </citation>
    <scope>NUCLEOTIDE SEQUENCE [LARGE SCALE GENOMIC DNA]</scope>
    <source>
        <strain evidence="5">W106-1 / CGMCC3.15140</strain>
    </source>
</reference>